<dbReference type="AlphaFoldDB" id="A0A679JLC2"/>
<gene>
    <name evidence="1" type="ORF">VVAX_06304</name>
</gene>
<evidence type="ECO:0000313" key="1">
    <source>
        <dbReference type="EMBL" id="CAA2110032.1"/>
    </source>
</evidence>
<dbReference type="EMBL" id="LR743508">
    <property type="protein sequence ID" value="CAA2110032.1"/>
    <property type="molecule type" value="Genomic_DNA"/>
</dbReference>
<accession>A0A679JLC2</accession>
<organism evidence="1">
    <name type="scientific">Variovorax paradoxus</name>
    <dbReference type="NCBI Taxonomy" id="34073"/>
    <lineage>
        <taxon>Bacteria</taxon>
        <taxon>Pseudomonadati</taxon>
        <taxon>Pseudomonadota</taxon>
        <taxon>Betaproteobacteria</taxon>
        <taxon>Burkholderiales</taxon>
        <taxon>Comamonadaceae</taxon>
        <taxon>Variovorax</taxon>
    </lineage>
</organism>
<sequence length="235" mass="25280">MRVEQWRRWPGGRVLRLVIKNYESGYVVSGRGMKWSEKILCQPAAMLCLVVLAVTGCTYSQINPEAAAADIRANTGYNELKDIEAGTSKLVMRTFGISANAQFAVSTSEAPCQNFQHLGAAAYTGSGVVYPWIASALRAGTRASPYLVHEAAPGQPIQIRSTGNWSTGGTNVAYRTGSCGPVTVSFTPVENRAYTVEFVWGEKMSCRLAVMDATDPDAPRPVEVRSIAGCPAPAR</sequence>
<reference evidence="1" key="1">
    <citation type="submission" date="2019-12" db="EMBL/GenBank/DDBJ databases">
        <authorList>
            <person name="Cremers G."/>
        </authorList>
    </citation>
    <scope>NUCLEOTIDE SEQUENCE</scope>
    <source>
        <strain evidence="1">Vvax</strain>
    </source>
</reference>
<proteinExistence type="predicted"/>
<protein>
    <submittedName>
        <fullName evidence="1">Uncharacterized protein</fullName>
    </submittedName>
</protein>
<name>A0A679JLC2_VARPD</name>